<dbReference type="Pfam" id="PF17963">
    <property type="entry name" value="Big_9"/>
    <property type="match status" value="8"/>
</dbReference>
<dbReference type="InterPro" id="IPR053784">
    <property type="entry name" value="Choice_anch_U_dom"/>
</dbReference>
<dbReference type="PANTHER" id="PTHR34720">
    <property type="entry name" value="MICROCYSTIN DEPENDENT PROTEIN"/>
    <property type="match status" value="1"/>
</dbReference>
<organism evidence="1 2">
    <name type="scientific">Salinimonas marina</name>
    <dbReference type="NCBI Taxonomy" id="2785918"/>
    <lineage>
        <taxon>Bacteria</taxon>
        <taxon>Pseudomonadati</taxon>
        <taxon>Pseudomonadota</taxon>
        <taxon>Gammaproteobacteria</taxon>
        <taxon>Alteromonadales</taxon>
        <taxon>Alteromonadaceae</taxon>
        <taxon>Alteromonas/Salinimonas group</taxon>
        <taxon>Salinimonas</taxon>
    </lineage>
</organism>
<reference evidence="1 2" key="1">
    <citation type="submission" date="2020-11" db="EMBL/GenBank/DDBJ databases">
        <title>Complete genome sequence for Salinimonas sp. strain G2-b.</title>
        <authorList>
            <person name="Park S.-J."/>
        </authorList>
    </citation>
    <scope>NUCLEOTIDE SEQUENCE [LARGE SCALE GENOMIC DNA]</scope>
    <source>
        <strain evidence="1 2">G2-b</strain>
    </source>
</reference>
<name>A0A7S9DYV1_9ALTE</name>
<dbReference type="EMBL" id="CP064795">
    <property type="protein sequence ID" value="QPG06138.1"/>
    <property type="molecule type" value="Genomic_DNA"/>
</dbReference>
<dbReference type="NCBIfam" id="NF041766">
    <property type="entry name" value="choice_anch_U"/>
    <property type="match status" value="1"/>
</dbReference>
<evidence type="ECO:0000313" key="1">
    <source>
        <dbReference type="EMBL" id="QPG06138.1"/>
    </source>
</evidence>
<dbReference type="SUPFAM" id="SSF141072">
    <property type="entry name" value="CalX-like"/>
    <property type="match status" value="1"/>
</dbReference>
<sequence length="1313" mass="138470">MDSSSLVPAAAQNPYDITPAVWFVDALGNQVQLTQDPVSFTLLNQVPVVSNDAFTIAEDSRDQVLDVLSNDSDADNGQQLTLISLQTAGLQGTALISSDETNILFTPAADLFGEQTLSYLVADTAGAQVSGNVTITITPMDDAPVAVADTLQVTEDSSALVNVINNDYDADNPGEALVIVNATVSTGTVTVEGDSLRYTPNPDFAGNTVIHYDVQDTTGRATGGQVNVTVANINDAPVVVDDTAVAIEDTLMILDILANDIDADNDILQLTNLSSAQGQASVSQGGKLRFMPSQDFNGPATISYMVSDGVGGKTAAQLHFAVTPVNDAPVLSPIPVTTFVNEPVIIDVFAHTIDVDGDTLQLPSSSATNGVISTGAGGRLTFTPLTDFDGPAEARVCVSDGTEQSCGVWNITVTVPNTAPVLQDLTVEIGEDQSITMALHGVDADGDLLTYTLLTEPKGKLAGNMPVSTYTPPQNFDGEDHFTYVASDGQYSSNEATVTIVIGSENDAPLAIDDVVLTDAYGQQTIDVLANDSDPEDDKLTIVGATASLGTVSWSESQLFYSPVAGFVGTTVLTYTIKDTAGQSASARVMVTVEPASNGLLPVIKVPADITIDADALFTKVDLGMASAVDRFGNPLPVSLMGGSSFYEPGMNIAYWVALDKEGRQSIASQRVRINPMVSLGKDQKVLEGHSASVSVHLNGAAPAYPLVIPYQVSGTATAHDHDLISGEVVIESGTTGTLRFTAFADEIEDANETIVVSLSDNLNRSNQFEQVIQIAETNIDPAFTLRTVQQGEERLVVSRQGGPVQINALIQLPEADNAHEYAWLAQETKLIDIDDSPASFTFEPATLATGFYEVSLQVTDSADNAFGATGNIVLQVVEGFKKLTGVDSDQDGISDELEGYRDHNFNGIADFVDRLSNCSVLPQNIAVLKQYLLQTDPGVCLRLGKTARMGQTGGAQVLEQDIGALNDLIADAIAQNMGGLFDFVAYGLPRKGQVVNIVIPQLRPVPENAVYRKYKHQQLWFDFVQDDHNRVWSAAGEPGYCPAPGSEAWVPGLTAGHWCVQLTIMDGGPNDADGIANTTVVDPGGVGVVIGDPNMLPETNEDRYEVLLTKSAQFTPLSNDTDANGDALMITSASASFGEVTFNNDKVFYTPPAGFVGNVEITYGVADERGGTAAGMMSIEIVANKAPLVINETAEVASGSRITVNVLSNDSDPDGDALTVVSAQAQSGTVFILDSGALEYVPRADFTGQDKITYIVADTNFAEAQGQLTVTVHPVAVRVEIKGGGAVVGLLLLMLGVAGGRQAERAWSRSRP</sequence>
<protein>
    <submittedName>
        <fullName evidence="1">Tandem-95 repeat protein</fullName>
    </submittedName>
</protein>
<proteinExistence type="predicted"/>
<dbReference type="RefSeq" id="WP_195811215.1">
    <property type="nucleotide sequence ID" value="NZ_CP064795.1"/>
</dbReference>
<dbReference type="NCBIfam" id="NF012211">
    <property type="entry name" value="tand_rpt_95"/>
    <property type="match status" value="8"/>
</dbReference>
<accession>A0A7S9DYV1</accession>
<dbReference type="Proteomes" id="UP000595095">
    <property type="component" value="Chromosome"/>
</dbReference>
<dbReference type="PANTHER" id="PTHR34720:SF9">
    <property type="entry name" value="BLR4714 PROTEIN"/>
    <property type="match status" value="1"/>
</dbReference>
<dbReference type="Gene3D" id="2.60.40.3440">
    <property type="match status" value="1"/>
</dbReference>
<gene>
    <name evidence="1" type="ORF">IT774_02655</name>
</gene>
<dbReference type="InterPro" id="IPR038081">
    <property type="entry name" value="CalX-like_sf"/>
</dbReference>
<evidence type="ECO:0000313" key="2">
    <source>
        <dbReference type="Proteomes" id="UP000595095"/>
    </source>
</evidence>
<dbReference type="KEGG" id="smaa:IT774_02655"/>
<dbReference type="Gene3D" id="2.60.40.2810">
    <property type="match status" value="6"/>
</dbReference>
<keyword evidence="2" id="KW-1185">Reference proteome</keyword>